<evidence type="ECO:0000256" key="4">
    <source>
        <dbReference type="ARBA" id="ARBA00022801"/>
    </source>
</evidence>
<protein>
    <submittedName>
        <fullName evidence="7">Lipase 2</fullName>
    </submittedName>
</protein>
<keyword evidence="8" id="KW-1185">Reference proteome</keyword>
<dbReference type="Gene3D" id="3.40.50.1820">
    <property type="entry name" value="alpha/beta hydrolase"/>
    <property type="match status" value="1"/>
</dbReference>
<organism evidence="7 8">
    <name type="scientific">Schistosoma japonicum</name>
    <name type="common">Blood fluke</name>
    <dbReference type="NCBI Taxonomy" id="6182"/>
    <lineage>
        <taxon>Eukaryota</taxon>
        <taxon>Metazoa</taxon>
        <taxon>Spiralia</taxon>
        <taxon>Lophotrochozoa</taxon>
        <taxon>Platyhelminthes</taxon>
        <taxon>Trematoda</taxon>
        <taxon>Digenea</taxon>
        <taxon>Strigeidida</taxon>
        <taxon>Schistosomatoidea</taxon>
        <taxon>Schistosomatidae</taxon>
        <taxon>Schistosoma</taxon>
    </lineage>
</organism>
<dbReference type="AlphaFoldDB" id="A0A4Z2D9L7"/>
<dbReference type="OrthoDB" id="6222346at2759"/>
<dbReference type="Pfam" id="PF24708">
    <property type="entry name" value="Lip_C"/>
    <property type="match status" value="1"/>
</dbReference>
<sequence>MIKGIVILVPGLPGWGLTDGYWESALDNSIFPANLCVLTVKPSPIASHHDRACEIFAEITGTLVDYGIEHSQTFKHSRWGKDYSNIPPLYSEWGTSNPIHLVCHSTAVNTARVLQRLLEDNFWNKETSSKWILSITSINGALNECAVSDVINKEILHLISRKFVCKECNNLGCSSCIHIKIQKAAKMLSRSVIWAAISKLKLNSEQRRQALNWPVDQWIVDNNNNDNNGVSQCLSDEEVVSKLNSSLKCGIFSSGDNIIYDQTFDGISKLEEVLNKPSNTNGSLKDVPNFIHNGTFYLCLFSSATISSTSHIPSEMSPILWPFSAILLDKTNESCLDDHTKKIIQKIQTVSSNVDPLRDNDGLVTVVNQCVPRGVGPAFEVFPKHESFQLLNKIVKPGIWYIDNVNRWIDGIQNIESHQDFVCENVSKINCISNKQKPNFLWDHFDACWSRTLLKSSQDQVSLDFQRSLYRNIFLYISSVQLFFENSFKQSEQCVIDDLCSPDVSSS</sequence>
<dbReference type="EMBL" id="SKCS01000199">
    <property type="protein sequence ID" value="TNN13119.1"/>
    <property type="molecule type" value="Genomic_DNA"/>
</dbReference>
<reference evidence="7 8" key="1">
    <citation type="submission" date="2019-03" db="EMBL/GenBank/DDBJ databases">
        <title>An improved genome assembly of the fluke Schistosoma japonicum.</title>
        <authorList>
            <person name="Hu W."/>
            <person name="Luo F."/>
            <person name="Yin M."/>
            <person name="Mo X."/>
            <person name="Sun C."/>
            <person name="Wu Q."/>
            <person name="Zhu B."/>
            <person name="Xiang M."/>
            <person name="Wang J."/>
            <person name="Wang Y."/>
            <person name="Zhang T."/>
            <person name="Xu B."/>
            <person name="Zheng H."/>
            <person name="Feng Z."/>
        </authorList>
    </citation>
    <scope>NUCLEOTIDE SEQUENCE [LARGE SCALE GENOMIC DNA]</scope>
    <source>
        <strain evidence="7">HuSjv2</strain>
        <tissue evidence="7">Worms</tissue>
    </source>
</reference>
<evidence type="ECO:0000256" key="5">
    <source>
        <dbReference type="ARBA" id="ARBA00023098"/>
    </source>
</evidence>
<dbReference type="GO" id="GO:0016787">
    <property type="term" value="F:hydrolase activity"/>
    <property type="evidence" value="ECO:0007669"/>
    <property type="project" value="UniProtKB-KW"/>
</dbReference>
<evidence type="ECO:0000256" key="1">
    <source>
        <dbReference type="ARBA" id="ARBA00004613"/>
    </source>
</evidence>
<evidence type="ECO:0000256" key="2">
    <source>
        <dbReference type="ARBA" id="ARBA00022525"/>
    </source>
</evidence>
<dbReference type="InterPro" id="IPR029058">
    <property type="entry name" value="AB_hydrolase_fold"/>
</dbReference>
<dbReference type="PANTHER" id="PTHR34043">
    <property type="entry name" value="ALPHA/BETA-HYDROLASES SUPERFAMILY PROTEIN"/>
    <property type="match status" value="1"/>
</dbReference>
<gene>
    <name evidence="7" type="ORF">EWB00_003154</name>
</gene>
<evidence type="ECO:0000259" key="6">
    <source>
        <dbReference type="Pfam" id="PF24708"/>
    </source>
</evidence>
<dbReference type="PANTHER" id="PTHR34043:SF3">
    <property type="entry name" value="ALPHA_BETA-HYDROLASES SUPERFAMILY PROTEIN"/>
    <property type="match status" value="1"/>
</dbReference>
<keyword evidence="2" id="KW-0964">Secreted</keyword>
<proteinExistence type="predicted"/>
<keyword evidence="3" id="KW-0732">Signal</keyword>
<dbReference type="GO" id="GO:0005576">
    <property type="term" value="C:extracellular region"/>
    <property type="evidence" value="ECO:0007669"/>
    <property type="project" value="UniProtKB-SubCell"/>
</dbReference>
<dbReference type="STRING" id="6182.A0A4Z2D9L7"/>
<feature type="domain" description="Lipase-like C-terminal" evidence="6">
    <location>
        <begin position="43"/>
        <end position="120"/>
    </location>
</feature>
<comment type="subcellular location">
    <subcellularLocation>
        <location evidence="1">Secreted</location>
    </subcellularLocation>
</comment>
<evidence type="ECO:0000313" key="8">
    <source>
        <dbReference type="Proteomes" id="UP000311919"/>
    </source>
</evidence>
<name>A0A4Z2D9L7_SCHJA</name>
<dbReference type="GO" id="GO:0006629">
    <property type="term" value="P:lipid metabolic process"/>
    <property type="evidence" value="ECO:0007669"/>
    <property type="project" value="UniProtKB-KW"/>
</dbReference>
<keyword evidence="5" id="KW-0443">Lipid metabolism</keyword>
<evidence type="ECO:0000256" key="3">
    <source>
        <dbReference type="ARBA" id="ARBA00022729"/>
    </source>
</evidence>
<dbReference type="Proteomes" id="UP000311919">
    <property type="component" value="Unassembled WGS sequence"/>
</dbReference>
<keyword evidence="4" id="KW-0378">Hydrolase</keyword>
<dbReference type="InterPro" id="IPR056304">
    <property type="entry name" value="Lip-like_C"/>
</dbReference>
<evidence type="ECO:0000313" key="7">
    <source>
        <dbReference type="EMBL" id="TNN13119.1"/>
    </source>
</evidence>
<comment type="caution">
    <text evidence="7">The sequence shown here is derived from an EMBL/GenBank/DDBJ whole genome shotgun (WGS) entry which is preliminary data.</text>
</comment>
<accession>A0A4Z2D9L7</accession>